<feature type="domain" description="Sporulation transcription regulator WhiA N-terminal" evidence="6">
    <location>
        <begin position="19"/>
        <end position="104"/>
    </location>
</feature>
<protein>
    <recommendedName>
        <fullName evidence="4">Probable cell division protein WhiA</fullName>
    </recommendedName>
</protein>
<dbReference type="GeneID" id="90837779"/>
<dbReference type="InterPro" id="IPR018478">
    <property type="entry name" value="Sporu_reg_WhiA_N_dom"/>
</dbReference>
<dbReference type="RefSeq" id="WP_023469222.1">
    <property type="nucleotide sequence ID" value="NZ_FMYN01000001.1"/>
</dbReference>
<reference evidence="9 11" key="2">
    <citation type="journal article" date="2016" name="Front. Microbiol.">
        <title>Genomic Resource of Rice Seed Associated Bacteria.</title>
        <authorList>
            <person name="Midha S."/>
            <person name="Bansal K."/>
            <person name="Sharma S."/>
            <person name="Kumar N."/>
            <person name="Patil P.P."/>
            <person name="Chaudhry V."/>
            <person name="Patil P.B."/>
        </authorList>
    </citation>
    <scope>NUCLEOTIDE SEQUENCE [LARGE SCALE GENOMIC DNA]</scope>
    <source>
        <strain evidence="9 11">RSA11</strain>
    </source>
</reference>
<dbReference type="Pfam" id="PF14527">
    <property type="entry name" value="LAGLIDADG_WhiA"/>
    <property type="match status" value="1"/>
</dbReference>
<evidence type="ECO:0000259" key="5">
    <source>
        <dbReference type="Pfam" id="PF02650"/>
    </source>
</evidence>
<dbReference type="GO" id="GO:0051301">
    <property type="term" value="P:cell division"/>
    <property type="evidence" value="ECO:0007669"/>
    <property type="project" value="UniProtKB-UniRule"/>
</dbReference>
<comment type="similarity">
    <text evidence="4">Belongs to the WhiA family.</text>
</comment>
<feature type="domain" description="Sporulation regulator WhiA C-terminal" evidence="5">
    <location>
        <begin position="221"/>
        <end position="305"/>
    </location>
</feature>
<evidence type="ECO:0000256" key="3">
    <source>
        <dbReference type="ARBA" id="ARBA00023306"/>
    </source>
</evidence>
<evidence type="ECO:0000256" key="4">
    <source>
        <dbReference type="HAMAP-Rule" id="MF_01420"/>
    </source>
</evidence>
<organism evidence="8 10">
    <name type="scientific">Exiguobacterium indicum</name>
    <dbReference type="NCBI Taxonomy" id="296995"/>
    <lineage>
        <taxon>Bacteria</taxon>
        <taxon>Bacillati</taxon>
        <taxon>Bacillota</taxon>
        <taxon>Bacilli</taxon>
        <taxon>Bacillales</taxon>
        <taxon>Bacillales Family XII. Incertae Sedis</taxon>
        <taxon>Exiguobacterium</taxon>
    </lineage>
</organism>
<evidence type="ECO:0000256" key="2">
    <source>
        <dbReference type="ARBA" id="ARBA00023125"/>
    </source>
</evidence>
<evidence type="ECO:0000313" key="8">
    <source>
        <dbReference type="EMBL" id="KSU50152.1"/>
    </source>
</evidence>
<dbReference type="Pfam" id="PF02650">
    <property type="entry name" value="HTH_WhiA"/>
    <property type="match status" value="1"/>
</dbReference>
<dbReference type="HAMAP" id="MF_01420">
    <property type="entry name" value="HTH_type_WhiA"/>
    <property type="match status" value="1"/>
</dbReference>
<evidence type="ECO:0000313" key="10">
    <source>
        <dbReference type="Proteomes" id="UP000053797"/>
    </source>
</evidence>
<evidence type="ECO:0000259" key="7">
    <source>
        <dbReference type="Pfam" id="PF14527"/>
    </source>
</evidence>
<keyword evidence="2 4" id="KW-0238">DNA-binding</keyword>
<dbReference type="InterPro" id="IPR027434">
    <property type="entry name" value="Homing_endonucl"/>
</dbReference>
<comment type="caution">
    <text evidence="8">The sequence shown here is derived from an EMBL/GenBank/DDBJ whole genome shotgun (WGS) entry which is preliminary data.</text>
</comment>
<dbReference type="EMBL" id="LNQL01000001">
    <property type="protein sequence ID" value="KSU50152.1"/>
    <property type="molecule type" value="Genomic_DNA"/>
</dbReference>
<keyword evidence="3 4" id="KW-0131">Cell cycle</keyword>
<dbReference type="Pfam" id="PF10298">
    <property type="entry name" value="WhiA_N"/>
    <property type="match status" value="1"/>
</dbReference>
<sequence>MSFASEVKKELTQIPITDHEMKAELAALARMNGAISFGLGRGLTLDISTENASIARRIYSLLKKAYGVHLDLLVRKKMRLKKNNVYIVRVKQQADKILQDLGILGEGFTMIRSISDTILNDERKARAYLRGAFLAGGSLNNPATSSYHLEIFSLYEEHNAALRGLSNVFDLNAKAIERKKGHILYIKESEKISDFLKLVDATQSMLRFEDVRILKDMRNSVNRLVNCETANLNKTVGAALRQVENIKFLERTVGLDVLPDKLKEIAILRVTHQDVTLQELGEMVESGSISKSGINHRLRKIDQIAEKVRNGESMTGAL</sequence>
<dbReference type="PANTHER" id="PTHR37307:SF1">
    <property type="entry name" value="CELL DIVISION PROTEIN WHIA-RELATED"/>
    <property type="match status" value="1"/>
</dbReference>
<dbReference type="InterPro" id="IPR023054">
    <property type="entry name" value="Sporulation_regulator_WhiA_C"/>
</dbReference>
<name>A0A0V8GIP9_9BACL</name>
<feature type="domain" description="WhiA LAGLIDADG-like" evidence="7">
    <location>
        <begin position="126"/>
        <end position="218"/>
    </location>
</feature>
<dbReference type="OrthoDB" id="401278at2"/>
<dbReference type="GO" id="GO:0043937">
    <property type="term" value="P:regulation of sporulation"/>
    <property type="evidence" value="ECO:0007669"/>
    <property type="project" value="InterPro"/>
</dbReference>
<dbReference type="EMBL" id="LDQV01000014">
    <property type="protein sequence ID" value="KTR27430.1"/>
    <property type="molecule type" value="Genomic_DNA"/>
</dbReference>
<evidence type="ECO:0000313" key="11">
    <source>
        <dbReference type="Proteomes" id="UP000072605"/>
    </source>
</evidence>
<reference evidence="8 10" key="1">
    <citation type="journal article" date="2015" name="Int. J. Syst. Evol. Microbiol.">
        <title>Exiguobacterium enclense sp. nov., isolated from sediment.</title>
        <authorList>
            <person name="Dastager S.G."/>
            <person name="Mawlankar R."/>
            <person name="Sonalkar V.V."/>
            <person name="Thorat M.N."/>
            <person name="Mual P."/>
            <person name="Verma A."/>
            <person name="Krishnamurthi S."/>
            <person name="Tang S.K."/>
            <person name="Li W.J."/>
        </authorList>
    </citation>
    <scope>NUCLEOTIDE SEQUENCE [LARGE SCALE GENOMIC DNA]</scope>
    <source>
        <strain evidence="8 10">NIO-1109</strain>
    </source>
</reference>
<dbReference type="GO" id="GO:0003677">
    <property type="term" value="F:DNA binding"/>
    <property type="evidence" value="ECO:0007669"/>
    <property type="project" value="UniProtKB-UniRule"/>
</dbReference>
<evidence type="ECO:0000313" key="9">
    <source>
        <dbReference type="EMBL" id="KTR27430.1"/>
    </source>
</evidence>
<keyword evidence="1 4" id="KW-0132">Cell division</keyword>
<dbReference type="InterPro" id="IPR003802">
    <property type="entry name" value="Sporulation_regulator_WhiA"/>
</dbReference>
<dbReference type="Proteomes" id="UP000053797">
    <property type="component" value="Unassembled WGS sequence"/>
</dbReference>
<evidence type="ECO:0000259" key="6">
    <source>
        <dbReference type="Pfam" id="PF10298"/>
    </source>
</evidence>
<dbReference type="Proteomes" id="UP000072605">
    <property type="component" value="Unassembled WGS sequence"/>
</dbReference>
<dbReference type="Gene3D" id="3.10.28.10">
    <property type="entry name" value="Homing endonucleases"/>
    <property type="match status" value="1"/>
</dbReference>
<comment type="function">
    <text evidence="4">Involved in cell division and chromosome segregation.</text>
</comment>
<dbReference type="PANTHER" id="PTHR37307">
    <property type="entry name" value="CELL DIVISION PROTEIN WHIA-RELATED"/>
    <property type="match status" value="1"/>
</dbReference>
<gene>
    <name evidence="4" type="primary">whiA</name>
    <name evidence="8" type="ORF">AS033_01900</name>
    <name evidence="9" type="ORF">RSA11_05455</name>
</gene>
<proteinExistence type="inferred from homology"/>
<accession>A0A0V8GIP9</accession>
<dbReference type="InterPro" id="IPR039518">
    <property type="entry name" value="WhiA_LAGLIDADG_dom"/>
</dbReference>
<evidence type="ECO:0000256" key="1">
    <source>
        <dbReference type="ARBA" id="ARBA00022618"/>
    </source>
</evidence>
<dbReference type="AlphaFoldDB" id="A0A0V8GIP9"/>
<dbReference type="SUPFAM" id="SSF55608">
    <property type="entry name" value="Homing endonucleases"/>
    <property type="match status" value="1"/>
</dbReference>
<dbReference type="NCBIfam" id="TIGR00647">
    <property type="entry name" value="DNA_bind_WhiA"/>
    <property type="match status" value="1"/>
</dbReference>